<keyword evidence="3" id="KW-1185">Reference proteome</keyword>
<feature type="region of interest" description="Disordered" evidence="1">
    <location>
        <begin position="1"/>
        <end position="34"/>
    </location>
</feature>
<evidence type="ECO:0000313" key="3">
    <source>
        <dbReference type="Proteomes" id="UP000756132"/>
    </source>
</evidence>
<reference evidence="2" key="2">
    <citation type="journal article" date="2022" name="Microb. Genom.">
        <title>A chromosome-scale genome assembly of the tomato pathogen Cladosporium fulvum reveals a compartmentalized genome architecture and the presence of a dispensable chromosome.</title>
        <authorList>
            <person name="Zaccaron A.Z."/>
            <person name="Chen L.H."/>
            <person name="Samaras A."/>
            <person name="Stergiopoulos I."/>
        </authorList>
    </citation>
    <scope>NUCLEOTIDE SEQUENCE</scope>
    <source>
        <strain evidence="2">Race5_Kim</strain>
    </source>
</reference>
<feature type="compositionally biased region" description="Basic and acidic residues" evidence="1">
    <location>
        <begin position="25"/>
        <end position="34"/>
    </location>
</feature>
<protein>
    <submittedName>
        <fullName evidence="2">Uncharacterized protein</fullName>
    </submittedName>
</protein>
<dbReference type="AlphaFoldDB" id="A0A9Q8P852"/>
<sequence>MKTPIYRGSRSTAAQQAARSLPRFEQPDPRPQQEKDDRLLYLRAQFAYELEDTFIENIVASNLPVYHRLQLLLGIRADRGYCALLKRVDCNITSNDQLIFAISSFVPELDEAYRRNDYDFRAEAIEKYLRHQHESNIGCLLRKLFTGELDRGRTSPTQQIVVPSTCAGCLRQVSISFSQGPMHICEHCLPLWLETSERYMSQAQVDELWVGFPPGHIYSRHEVGTSFTASEMPVFYHTETIRMLAPHVHGGLSLAALQAGQLNRGQLAMNYIRAILTHPVPLSQQQATSVRKGLAKIYRDSQALDILETASISTDHLERAHLSRLQRHMSLYMLH</sequence>
<dbReference type="EMBL" id="CP090166">
    <property type="protein sequence ID" value="UJO16723.1"/>
    <property type="molecule type" value="Genomic_DNA"/>
</dbReference>
<dbReference type="Proteomes" id="UP000756132">
    <property type="component" value="Chromosome 4"/>
</dbReference>
<accession>A0A9Q8P852</accession>
<dbReference type="RefSeq" id="XP_047761089.1">
    <property type="nucleotide sequence ID" value="XM_047903221.1"/>
</dbReference>
<gene>
    <name evidence="2" type="ORF">CLAFUR5_04073</name>
</gene>
<dbReference type="GeneID" id="71983951"/>
<evidence type="ECO:0000256" key="1">
    <source>
        <dbReference type="SAM" id="MobiDB-lite"/>
    </source>
</evidence>
<dbReference type="KEGG" id="ffu:CLAFUR5_04073"/>
<reference evidence="2" key="1">
    <citation type="submission" date="2021-12" db="EMBL/GenBank/DDBJ databases">
        <authorList>
            <person name="Zaccaron A."/>
            <person name="Stergiopoulos I."/>
        </authorList>
    </citation>
    <scope>NUCLEOTIDE SEQUENCE</scope>
    <source>
        <strain evidence="2">Race5_Kim</strain>
    </source>
</reference>
<name>A0A9Q8P852_PASFU</name>
<proteinExistence type="predicted"/>
<evidence type="ECO:0000313" key="2">
    <source>
        <dbReference type="EMBL" id="UJO16723.1"/>
    </source>
</evidence>
<organism evidence="2 3">
    <name type="scientific">Passalora fulva</name>
    <name type="common">Tomato leaf mold</name>
    <name type="synonym">Cladosporium fulvum</name>
    <dbReference type="NCBI Taxonomy" id="5499"/>
    <lineage>
        <taxon>Eukaryota</taxon>
        <taxon>Fungi</taxon>
        <taxon>Dikarya</taxon>
        <taxon>Ascomycota</taxon>
        <taxon>Pezizomycotina</taxon>
        <taxon>Dothideomycetes</taxon>
        <taxon>Dothideomycetidae</taxon>
        <taxon>Mycosphaerellales</taxon>
        <taxon>Mycosphaerellaceae</taxon>
        <taxon>Fulvia</taxon>
    </lineage>
</organism>